<dbReference type="Proteomes" id="UP000321787">
    <property type="component" value="Unassembled WGS sequence"/>
</dbReference>
<comment type="catalytic activity">
    <reaction evidence="11">
        <text>fumarate(in) + succinate(out) = fumarate(out) + succinate(in)</text>
        <dbReference type="Rhea" id="RHEA:29323"/>
        <dbReference type="ChEBI" id="CHEBI:29806"/>
        <dbReference type="ChEBI" id="CHEBI:30031"/>
    </reaction>
    <physiologicalReaction direction="right-to-left" evidence="11">
        <dbReference type="Rhea" id="RHEA:29325"/>
    </physiologicalReaction>
</comment>
<evidence type="ECO:0000256" key="9">
    <source>
        <dbReference type="ARBA" id="ARBA00034237"/>
    </source>
</evidence>
<proteinExistence type="inferred from homology"/>
<evidence type="ECO:0000256" key="13">
    <source>
        <dbReference type="SAM" id="Phobius"/>
    </source>
</evidence>
<dbReference type="EMBL" id="BJTZ01000009">
    <property type="protein sequence ID" value="GEK13787.1"/>
    <property type="molecule type" value="Genomic_DNA"/>
</dbReference>
<feature type="transmembrane region" description="Helical" evidence="13">
    <location>
        <begin position="318"/>
        <end position="336"/>
    </location>
</feature>
<evidence type="ECO:0000256" key="10">
    <source>
        <dbReference type="ARBA" id="ARBA00034284"/>
    </source>
</evidence>
<keyword evidence="6 13" id="KW-0812">Transmembrane</keyword>
<evidence type="ECO:0000256" key="7">
    <source>
        <dbReference type="ARBA" id="ARBA00022989"/>
    </source>
</evidence>
<dbReference type="AlphaFoldDB" id="A0A510UGU2"/>
<feature type="transmembrane region" description="Helical" evidence="13">
    <location>
        <begin position="356"/>
        <end position="375"/>
    </location>
</feature>
<comment type="function">
    <text evidence="12">Responsible for the transport of C4-dicarboxylates.</text>
</comment>
<evidence type="ECO:0000256" key="8">
    <source>
        <dbReference type="ARBA" id="ARBA00023136"/>
    </source>
</evidence>
<dbReference type="NCBIfam" id="TIGR00770">
    <property type="entry name" value="Dcu"/>
    <property type="match status" value="1"/>
</dbReference>
<evidence type="ECO:0000256" key="2">
    <source>
        <dbReference type="ARBA" id="ARBA00006413"/>
    </source>
</evidence>
<feature type="transmembrane region" description="Helical" evidence="13">
    <location>
        <begin position="112"/>
        <end position="132"/>
    </location>
</feature>
<evidence type="ECO:0000256" key="12">
    <source>
        <dbReference type="PIRNR" id="PIRNR004539"/>
    </source>
</evidence>
<evidence type="ECO:0000256" key="4">
    <source>
        <dbReference type="ARBA" id="ARBA00022475"/>
    </source>
</evidence>
<comment type="similarity">
    <text evidence="2 12">Belongs to the DcuA/DcuB transporter (TC 2.A.13.1) family.</text>
</comment>
<evidence type="ECO:0000256" key="11">
    <source>
        <dbReference type="ARBA" id="ARBA00034287"/>
    </source>
</evidence>
<keyword evidence="8 12" id="KW-0472">Membrane</keyword>
<feature type="transmembrane region" description="Helical" evidence="13">
    <location>
        <begin position="12"/>
        <end position="37"/>
    </location>
</feature>
<comment type="catalytic activity">
    <reaction evidence="9">
        <text>L-aspartate(in) + succinate(out) = L-aspartate(out) + succinate(in)</text>
        <dbReference type="Rhea" id="RHEA:29343"/>
        <dbReference type="ChEBI" id="CHEBI:29991"/>
        <dbReference type="ChEBI" id="CHEBI:30031"/>
    </reaction>
    <physiologicalReaction direction="right-to-left" evidence="9">
        <dbReference type="Rhea" id="RHEA:29345"/>
    </physiologicalReaction>
</comment>
<evidence type="ECO:0000256" key="6">
    <source>
        <dbReference type="ARBA" id="ARBA00022692"/>
    </source>
</evidence>
<evidence type="ECO:0000256" key="3">
    <source>
        <dbReference type="ARBA" id="ARBA00022448"/>
    </source>
</evidence>
<comment type="caution">
    <text evidence="14">The sequence shown here is derived from an EMBL/GenBank/DDBJ whole genome shotgun (WGS) entry which is preliminary data.</text>
</comment>
<keyword evidence="7 13" id="KW-1133">Transmembrane helix</keyword>
<accession>A0A510UGU2</accession>
<evidence type="ECO:0000313" key="14">
    <source>
        <dbReference type="EMBL" id="GEK13787.1"/>
    </source>
</evidence>
<feature type="transmembrane region" description="Helical" evidence="13">
    <location>
        <begin position="72"/>
        <end position="92"/>
    </location>
</feature>
<keyword evidence="4 12" id="KW-1003">Cell membrane</keyword>
<dbReference type="Pfam" id="PF03605">
    <property type="entry name" value="DcuA_DcuB"/>
    <property type="match status" value="1"/>
</dbReference>
<feature type="transmembrane region" description="Helical" evidence="13">
    <location>
        <begin position="189"/>
        <end position="210"/>
    </location>
</feature>
<feature type="transmembrane region" description="Helical" evidence="13">
    <location>
        <begin position="256"/>
        <end position="274"/>
    </location>
</feature>
<gene>
    <name evidence="14" type="primary">dcuB</name>
    <name evidence="14" type="ORF">AFI02nite_18230</name>
</gene>
<reference evidence="14 15" key="1">
    <citation type="submission" date="2019-07" db="EMBL/GenBank/DDBJ databases">
        <title>Whole genome shotgun sequence of Aliivibrio fischeri NBRC 101058.</title>
        <authorList>
            <person name="Hosoyama A."/>
            <person name="Uohara A."/>
            <person name="Ohji S."/>
            <person name="Ichikawa N."/>
        </authorList>
    </citation>
    <scope>NUCLEOTIDE SEQUENCE [LARGE SCALE GENOMIC DNA]</scope>
    <source>
        <strain evidence="14 15">NBRC 101058</strain>
    </source>
</reference>
<keyword evidence="3 12" id="KW-0813">Transport</keyword>
<feature type="transmembrane region" description="Helical" evidence="13">
    <location>
        <begin position="286"/>
        <end position="306"/>
    </location>
</feature>
<comment type="subcellular location">
    <subcellularLocation>
        <location evidence="1 12">Cell inner membrane</location>
        <topology evidence="1 12">Multi-pass membrane protein</topology>
    </subcellularLocation>
</comment>
<dbReference type="NCBIfam" id="NF009136">
    <property type="entry name" value="PRK12489.1"/>
    <property type="match status" value="1"/>
</dbReference>
<feature type="transmembrane region" description="Helical" evidence="13">
    <location>
        <begin position="43"/>
        <end position="60"/>
    </location>
</feature>
<protein>
    <recommendedName>
        <fullName evidence="12">C4-dicarboxylate transporter</fullName>
    </recommendedName>
</protein>
<dbReference type="PIRSF" id="PIRSF004539">
    <property type="entry name" value="C4-dicrbxl_trns"/>
    <property type="match status" value="1"/>
</dbReference>
<evidence type="ECO:0000256" key="5">
    <source>
        <dbReference type="ARBA" id="ARBA00022519"/>
    </source>
</evidence>
<dbReference type="NCBIfam" id="NF006927">
    <property type="entry name" value="PRK09412.1"/>
    <property type="match status" value="1"/>
</dbReference>
<dbReference type="PANTHER" id="PTHR36106:SF3">
    <property type="entry name" value="ANAEROBIC C4-DICARBOXYLATE TRANSPORTER DCUB"/>
    <property type="match status" value="1"/>
</dbReference>
<keyword evidence="5 12" id="KW-0997">Cell inner membrane</keyword>
<dbReference type="PANTHER" id="PTHR36106">
    <property type="entry name" value="ANAEROBIC C4-DICARBOXYLATE TRANSPORTER DCUB"/>
    <property type="match status" value="1"/>
</dbReference>
<feature type="transmembrane region" description="Helical" evidence="13">
    <location>
        <begin position="387"/>
        <end position="411"/>
    </location>
</feature>
<dbReference type="InterPro" id="IPR004668">
    <property type="entry name" value="Anaer_Dcu_memb_transpt"/>
</dbReference>
<organism evidence="14 15">
    <name type="scientific">Aliivibrio fischeri</name>
    <name type="common">Vibrio fischeri</name>
    <dbReference type="NCBI Taxonomy" id="668"/>
    <lineage>
        <taxon>Bacteria</taxon>
        <taxon>Pseudomonadati</taxon>
        <taxon>Pseudomonadota</taxon>
        <taxon>Gammaproteobacteria</taxon>
        <taxon>Vibrionales</taxon>
        <taxon>Vibrionaceae</taxon>
        <taxon>Aliivibrio</taxon>
    </lineage>
</organism>
<sequence>MKYKVLIALVDFNYNCVNAGGCMLYFEFLFLLLVLYIGSRYGGIGLGVVSGIGLVIEVFIFKMPPTSPPVTVMLIILAVVTCASILEAAGGLKYMLQVAERILRKNPKRVTIIAPFVTYAMTFLLGTGHAVYSIMPIIGDVALKNGIRPERPMAAASVASQIAITASPLSAAVVYYLAQLVDIDASITLMSILMVTVPATLFGTLMLSLYSLRRGKELEDDEEYQARLQDPVWREKILNTTSTSLDEELPTTARNAVLIFLGAIVSIVIIAMWPEVRTITDGGAPIKMSVVIQMMMLAFGGVILLATKTDPRDVPNGVVFKSGMVAAIAIFGIAWMSDTYFQYAMPQFRAGIVDMVTLHPWTFALSLFIVSVVVNSQAATARMMLPVGLALGLEPALVIGLMPAVYGYFFIPNYPSDIATVNFDSSGTTKIGKYYFNHSFMSVGLIGVVSACILGYVLGQIVIG</sequence>
<dbReference type="GO" id="GO:0015556">
    <property type="term" value="F:C4-dicarboxylate transmembrane transporter activity"/>
    <property type="evidence" value="ECO:0007669"/>
    <property type="project" value="InterPro"/>
</dbReference>
<evidence type="ECO:0000256" key="1">
    <source>
        <dbReference type="ARBA" id="ARBA00004429"/>
    </source>
</evidence>
<feature type="transmembrane region" description="Helical" evidence="13">
    <location>
        <begin position="440"/>
        <end position="463"/>
    </location>
</feature>
<evidence type="ECO:0000313" key="15">
    <source>
        <dbReference type="Proteomes" id="UP000321787"/>
    </source>
</evidence>
<feature type="transmembrane region" description="Helical" evidence="13">
    <location>
        <begin position="153"/>
        <end position="177"/>
    </location>
</feature>
<name>A0A510UGU2_ALIFS</name>
<dbReference type="GO" id="GO:0005886">
    <property type="term" value="C:plasma membrane"/>
    <property type="evidence" value="ECO:0007669"/>
    <property type="project" value="UniProtKB-SubCell"/>
</dbReference>
<comment type="catalytic activity">
    <reaction evidence="10">
        <text>(S)-malate(in) + succinate(out) = (S)-malate(out) + succinate(in)</text>
        <dbReference type="Rhea" id="RHEA:29327"/>
        <dbReference type="ChEBI" id="CHEBI:15589"/>
        <dbReference type="ChEBI" id="CHEBI:30031"/>
    </reaction>
    <physiologicalReaction direction="right-to-left" evidence="10">
        <dbReference type="Rhea" id="RHEA:29329"/>
    </physiologicalReaction>
</comment>